<proteinExistence type="predicted"/>
<reference evidence="2 3" key="1">
    <citation type="submission" date="2017-10" db="EMBL/GenBank/DDBJ databases">
        <title>The draft genome sequence of Lewinella nigricans NBRC 102662.</title>
        <authorList>
            <person name="Wang K."/>
        </authorList>
    </citation>
    <scope>NUCLEOTIDE SEQUENCE [LARGE SCALE GENOMIC DNA]</scope>
    <source>
        <strain evidence="2 3">NBRC 102662</strain>
    </source>
</reference>
<dbReference type="OrthoDB" id="6397329at2"/>
<keyword evidence="1" id="KW-0732">Signal</keyword>
<comment type="caution">
    <text evidence="2">The sequence shown here is derived from an EMBL/GenBank/DDBJ whole genome shotgun (WGS) entry which is preliminary data.</text>
</comment>
<protein>
    <recommendedName>
        <fullName evidence="4">DUF4350 domain-containing protein</fullName>
    </recommendedName>
</protein>
<gene>
    <name evidence="2" type="ORF">CRP01_31055</name>
</gene>
<dbReference type="RefSeq" id="WP_099153963.1">
    <property type="nucleotide sequence ID" value="NZ_PDUD01000038.1"/>
</dbReference>
<dbReference type="SUPFAM" id="SSF52317">
    <property type="entry name" value="Class I glutamine amidotransferase-like"/>
    <property type="match status" value="1"/>
</dbReference>
<dbReference type="Proteomes" id="UP000223913">
    <property type="component" value="Unassembled WGS sequence"/>
</dbReference>
<evidence type="ECO:0008006" key="4">
    <source>
        <dbReference type="Google" id="ProtNLM"/>
    </source>
</evidence>
<dbReference type="InterPro" id="IPR029062">
    <property type="entry name" value="Class_I_gatase-like"/>
</dbReference>
<evidence type="ECO:0000313" key="2">
    <source>
        <dbReference type="EMBL" id="PHN02634.1"/>
    </source>
</evidence>
<accession>A0A2D0N2A3</accession>
<dbReference type="EMBL" id="PDUD01000038">
    <property type="protein sequence ID" value="PHN02634.1"/>
    <property type="molecule type" value="Genomic_DNA"/>
</dbReference>
<keyword evidence="3" id="KW-1185">Reference proteome</keyword>
<dbReference type="Gene3D" id="3.40.50.880">
    <property type="match status" value="1"/>
</dbReference>
<feature type="signal peptide" evidence="1">
    <location>
        <begin position="1"/>
        <end position="21"/>
    </location>
</feature>
<name>A0A2D0N2A3_FLAN2</name>
<evidence type="ECO:0000313" key="3">
    <source>
        <dbReference type="Proteomes" id="UP000223913"/>
    </source>
</evidence>
<dbReference type="AlphaFoldDB" id="A0A2D0N2A3"/>
<organism evidence="2 3">
    <name type="scientific">Flavilitoribacter nigricans (strain ATCC 23147 / DSM 23189 / NBRC 102662 / NCIMB 1420 / SS-2)</name>
    <name type="common">Lewinella nigricans</name>
    <dbReference type="NCBI Taxonomy" id="1122177"/>
    <lineage>
        <taxon>Bacteria</taxon>
        <taxon>Pseudomonadati</taxon>
        <taxon>Bacteroidota</taxon>
        <taxon>Saprospiria</taxon>
        <taxon>Saprospirales</taxon>
        <taxon>Lewinellaceae</taxon>
        <taxon>Flavilitoribacter</taxon>
    </lineage>
</organism>
<evidence type="ECO:0000256" key="1">
    <source>
        <dbReference type="SAM" id="SignalP"/>
    </source>
</evidence>
<feature type="chain" id="PRO_5012248832" description="DUF4350 domain-containing protein" evidence="1">
    <location>
        <begin position="22"/>
        <end position="306"/>
    </location>
</feature>
<sequence length="306" mass="33550">MKKFLLAAVFLPAFALLYAQQAPDLDYQPLITSPQYPEGSGPVVFIDGAHNNFHTYAGGFRPFAQLLERDGYRVQGSEKAFTPALLDQCDLLVIANPVSDDDLGGWIKPNPPAFSRAEVKAVRRWVKSGGSLLLIADHMPFPGAASNLAEAFGFRFSNGFAMAEKQEFPPSRFDRASGTLRENTITNGAGTAERIDHIASFTGSAFRIPKGAVPILTFGSDHHSLEPDTAWRFQPDTPSVPLAGWQQGAYLEYGKGRIVVYGEAAMLTAQVVQERFKVGFNHPQADQNAQLVLNTIHWLDTKENGR</sequence>